<keyword evidence="2" id="KW-0547">Nucleotide-binding</keyword>
<dbReference type="PANTHER" id="PTHR12338:SF5">
    <property type="entry name" value="ANTIGEN 43-RELATED"/>
    <property type="match status" value="1"/>
</dbReference>
<evidence type="ECO:0000313" key="3">
    <source>
        <dbReference type="Proteomes" id="UP000254428"/>
    </source>
</evidence>
<proteinExistence type="predicted"/>
<dbReference type="InterPro" id="IPR050909">
    <property type="entry name" value="Bact_Autotransporter_VF"/>
</dbReference>
<dbReference type="GO" id="GO:0016787">
    <property type="term" value="F:hydrolase activity"/>
    <property type="evidence" value="ECO:0007669"/>
    <property type="project" value="UniProtKB-KW"/>
</dbReference>
<dbReference type="NCBIfam" id="TIGR01414">
    <property type="entry name" value="autotrans_barl"/>
    <property type="match status" value="1"/>
</dbReference>
<reference evidence="2 3" key="1">
    <citation type="submission" date="2018-06" db="EMBL/GenBank/DDBJ databases">
        <authorList>
            <consortium name="Pathogen Informatics"/>
            <person name="Doyle S."/>
        </authorList>
    </citation>
    <scope>NUCLEOTIDE SEQUENCE [LARGE SCALE GENOMIC DNA]</scope>
    <source>
        <strain evidence="2 3">NCTC11341</strain>
    </source>
</reference>
<sequence>MVVDTTLADLTAASRGSVWLNSNNSCAGPSNCEYRVNSLLLNDGDVYLSAQTAAPATTNGIYNTLTTNELSGSGNFYLHTNVAGSRGDQLVVNNNATGNFKIFVQDTGVSPQSDDAMMLVKTGGGMLRLRWAIPAVSLILGPMSMS</sequence>
<feature type="domain" description="Pertactin central region" evidence="1">
    <location>
        <begin position="36"/>
        <end position="126"/>
    </location>
</feature>
<dbReference type="InterPro" id="IPR004899">
    <property type="entry name" value="Pertactin_central"/>
</dbReference>
<evidence type="ECO:0000313" key="2">
    <source>
        <dbReference type="EMBL" id="STH69495.1"/>
    </source>
</evidence>
<keyword evidence="2" id="KW-0067">ATP-binding</keyword>
<dbReference type="InterPro" id="IPR006315">
    <property type="entry name" value="OM_autotransptr_brl_dom"/>
</dbReference>
<dbReference type="InterPro" id="IPR012332">
    <property type="entry name" value="Autotransporter_pectin_lyase_C"/>
</dbReference>
<dbReference type="InterPro" id="IPR011050">
    <property type="entry name" value="Pectin_lyase_fold/virulence"/>
</dbReference>
<organism evidence="2 3">
    <name type="scientific">Escherichia coli</name>
    <dbReference type="NCBI Taxonomy" id="562"/>
    <lineage>
        <taxon>Bacteria</taxon>
        <taxon>Pseudomonadati</taxon>
        <taxon>Pseudomonadota</taxon>
        <taxon>Gammaproteobacteria</taxon>
        <taxon>Enterobacterales</taxon>
        <taxon>Enterobacteriaceae</taxon>
        <taxon>Escherichia</taxon>
    </lineage>
</organism>
<dbReference type="AlphaFoldDB" id="A0A376NTF0"/>
<keyword evidence="2" id="KW-0378">Hydrolase</keyword>
<dbReference type="GO" id="GO:0019867">
    <property type="term" value="C:outer membrane"/>
    <property type="evidence" value="ECO:0007669"/>
    <property type="project" value="InterPro"/>
</dbReference>
<dbReference type="EC" id="3.4.21.72" evidence="2"/>
<dbReference type="GO" id="GO:0005524">
    <property type="term" value="F:ATP binding"/>
    <property type="evidence" value="ECO:0007669"/>
    <property type="project" value="UniProtKB-KW"/>
</dbReference>
<dbReference type="Pfam" id="PF03212">
    <property type="entry name" value="Pertactin"/>
    <property type="match status" value="1"/>
</dbReference>
<dbReference type="EMBL" id="UGBT01000002">
    <property type="protein sequence ID" value="STH69495.1"/>
    <property type="molecule type" value="Genomic_DNA"/>
</dbReference>
<dbReference type="Gene3D" id="2.160.20.20">
    <property type="match status" value="1"/>
</dbReference>
<name>A0A376NTF0_ECOLX</name>
<dbReference type="PANTHER" id="PTHR12338">
    <property type="entry name" value="AUTOTRANSPORTER"/>
    <property type="match status" value="1"/>
</dbReference>
<evidence type="ECO:0000259" key="1">
    <source>
        <dbReference type="Pfam" id="PF03212"/>
    </source>
</evidence>
<accession>A0A376NTF0</accession>
<gene>
    <name evidence="2" type="primary">iga</name>
    <name evidence="2" type="ORF">NCTC11341_01014</name>
</gene>
<protein>
    <submittedName>
        <fullName evidence="2">ABC transporter ATP-binding protein</fullName>
        <ecNumber evidence="2">3.4.21.72</ecNumber>
    </submittedName>
</protein>
<dbReference type="SUPFAM" id="SSF51126">
    <property type="entry name" value="Pectin lyase-like"/>
    <property type="match status" value="1"/>
</dbReference>
<dbReference type="Proteomes" id="UP000254428">
    <property type="component" value="Unassembled WGS sequence"/>
</dbReference>